<evidence type="ECO:0000256" key="3">
    <source>
        <dbReference type="ARBA" id="ARBA00019539"/>
    </source>
</evidence>
<proteinExistence type="predicted"/>
<evidence type="ECO:0000256" key="1">
    <source>
        <dbReference type="ARBA" id="ARBA00011408"/>
    </source>
</evidence>
<accession>A0A0M8N8X0</accession>
<evidence type="ECO:0000256" key="4">
    <source>
        <dbReference type="ARBA" id="ARBA00043897"/>
    </source>
</evidence>
<evidence type="ECO:0000313" key="7">
    <source>
        <dbReference type="Proteomes" id="UP000053831"/>
    </source>
</evidence>
<feature type="region of interest" description="Disordered" evidence="5">
    <location>
        <begin position="170"/>
        <end position="224"/>
    </location>
</feature>
<feature type="compositionally biased region" description="Low complexity" evidence="5">
    <location>
        <begin position="184"/>
        <end position="196"/>
    </location>
</feature>
<name>A0A0M8N8X0_ESCWE</name>
<keyword evidence="7" id="KW-1185">Reference proteome</keyword>
<feature type="compositionally biased region" description="Polar residues" evidence="5">
    <location>
        <begin position="173"/>
        <end position="183"/>
    </location>
</feature>
<comment type="caution">
    <text evidence="6">The sequence shown here is derived from an EMBL/GenBank/DDBJ whole genome shotgun (WGS) entry which is preliminary data.</text>
</comment>
<comment type="function">
    <text evidence="4">Inclusion body (IB) resident protein that interacts strongly with lipid droplet (LD) proteins. Involved in LD-mediated IB clearing after protein folding stress, probably by enabling access to the IBs of an LD-stored soluble sterol derivative that acts as a chaperone in inclusion clearing.</text>
</comment>
<dbReference type="GO" id="GO:0005634">
    <property type="term" value="C:nucleus"/>
    <property type="evidence" value="ECO:0007669"/>
    <property type="project" value="TreeGrafter"/>
</dbReference>
<dbReference type="PANTHER" id="PTHR31859">
    <property type="entry name" value="TETRATRICOPEPTIDE REPEAT PROTEIN 39 FAMILY MEMBER"/>
    <property type="match status" value="1"/>
</dbReference>
<evidence type="ECO:0000313" key="6">
    <source>
        <dbReference type="EMBL" id="KOS22420.1"/>
    </source>
</evidence>
<feature type="region of interest" description="Disordered" evidence="5">
    <location>
        <begin position="1"/>
        <end position="24"/>
    </location>
</feature>
<sequence length="707" mass="78610">MSRLGGWFGAGKKTEDASPSALVSREKENLSNAMKWVELIMDDDIDGAWEKLQQGDSSFHDLGSAITFFMRSVLGFEKSVMTEATARLADCETRAWADLKRAQKHGAKYNPDSKYPPGTEYELVIAQAQLMGAVVGVLHESLVEAMKSFYRLRKAFLTLDAIIASEAKLASRGTPSGSTNHLPTSVNGNGNANANGTGNGSGEKTPESETNSSSNGTPNSSSSGLVSGLDDLALDESRSPSPLRIKSAFVELESSIAFDNPVDGFIHSGANMCFGILLLILSLVPPAFSRILAVVGFQGDRPRAVKMLWRSASHHNINGAVSGMMLLAYYNGLLGAADILPHQDDYDEAAEAVGPPIEKCARLLSEMRSRYPDSRLWRVEEARMRANERNLPKAIELLQTGKDSKMKQVAALNNFELSINAMVCHDWKLMRDQFLQCLDINDWSPAMYYYMAGCASLELYRDAFHADDKAEAKQHKSKAEEYFRKAPSLAGKKRLMAKQMPLETFLQRKIEKWEARAKSLGIDLADAVGTSPALEMSYVWNGQKRMGPHELQEGVRYLQWKRCTALPEAVRTIKAEKDEMAVWALGMASLLRGMEKYNEARAMLKEHILDHERHVFKGATKDDYVLPSAHYEMGAIAWAECCAPPQDTASDPKARLEYRRAKLHECEERLNIVKNWETFVLDARIGMRATSGLETLGWFKRKMGWEA</sequence>
<dbReference type="Proteomes" id="UP000053831">
    <property type="component" value="Unassembled WGS sequence"/>
</dbReference>
<dbReference type="InterPro" id="IPR019412">
    <property type="entry name" value="IML2/TPR_39"/>
</dbReference>
<dbReference type="GO" id="GO:0005829">
    <property type="term" value="C:cytosol"/>
    <property type="evidence" value="ECO:0007669"/>
    <property type="project" value="TreeGrafter"/>
</dbReference>
<comment type="subunit">
    <text evidence="1">Interacts with lipid droplet proteins.</text>
</comment>
<evidence type="ECO:0000256" key="2">
    <source>
        <dbReference type="ARBA" id="ARBA00018424"/>
    </source>
</evidence>
<protein>
    <recommendedName>
        <fullName evidence="2">Inclusion body clearance protein IML2</fullName>
    </recommendedName>
    <alternativeName>
        <fullName evidence="3">Inclusion body clearance protein iml2</fullName>
    </alternativeName>
</protein>
<feature type="compositionally biased region" description="Low complexity" evidence="5">
    <location>
        <begin position="208"/>
        <end position="224"/>
    </location>
</feature>
<dbReference type="Pfam" id="PF10300">
    <property type="entry name" value="Iml2-TPR_39"/>
    <property type="match status" value="1"/>
</dbReference>
<dbReference type="AlphaFoldDB" id="A0A0M8N8X0"/>
<gene>
    <name evidence="6" type="ORF">ESCO_002067</name>
</gene>
<dbReference type="PANTHER" id="PTHR31859:SF1">
    <property type="entry name" value="TETRATRICOPEPTIDE REPEAT PROTEIN 39C"/>
    <property type="match status" value="1"/>
</dbReference>
<reference evidence="6 7" key="1">
    <citation type="submission" date="2015-07" db="EMBL/GenBank/DDBJ databases">
        <title>The genome of the fungus Escovopsis weberi, a specialized disease agent of ant agriculture.</title>
        <authorList>
            <person name="de Man T.J."/>
            <person name="Stajich J.E."/>
            <person name="Kubicek C.P."/>
            <person name="Chenthamara K."/>
            <person name="Atanasova L."/>
            <person name="Druzhinina I.S."/>
            <person name="Birnbaum S."/>
            <person name="Barribeau S.M."/>
            <person name="Teiling C."/>
            <person name="Suen G."/>
            <person name="Currie C."/>
            <person name="Gerardo N.M."/>
        </authorList>
    </citation>
    <scope>NUCLEOTIDE SEQUENCE [LARGE SCALE GENOMIC DNA]</scope>
</reference>
<dbReference type="EMBL" id="LGSR01000006">
    <property type="protein sequence ID" value="KOS22420.1"/>
    <property type="molecule type" value="Genomic_DNA"/>
</dbReference>
<dbReference type="GO" id="GO:0005741">
    <property type="term" value="C:mitochondrial outer membrane"/>
    <property type="evidence" value="ECO:0007669"/>
    <property type="project" value="TreeGrafter"/>
</dbReference>
<dbReference type="OrthoDB" id="2154985at2759"/>
<organism evidence="6 7">
    <name type="scientific">Escovopsis weberi</name>
    <dbReference type="NCBI Taxonomy" id="150374"/>
    <lineage>
        <taxon>Eukaryota</taxon>
        <taxon>Fungi</taxon>
        <taxon>Dikarya</taxon>
        <taxon>Ascomycota</taxon>
        <taxon>Pezizomycotina</taxon>
        <taxon>Sordariomycetes</taxon>
        <taxon>Hypocreomycetidae</taxon>
        <taxon>Hypocreales</taxon>
        <taxon>Hypocreaceae</taxon>
        <taxon>Escovopsis</taxon>
    </lineage>
</organism>
<evidence type="ECO:0000256" key="5">
    <source>
        <dbReference type="SAM" id="MobiDB-lite"/>
    </source>
</evidence>